<feature type="chain" id="PRO_5028873550" description="Lipoprotein" evidence="1">
    <location>
        <begin position="24"/>
        <end position="208"/>
    </location>
</feature>
<dbReference type="AlphaFoldDB" id="A0A6G6J067"/>
<dbReference type="PROSITE" id="PS51257">
    <property type="entry name" value="PROKAR_LIPOPROTEIN"/>
    <property type="match status" value="1"/>
</dbReference>
<organism evidence="2 3">
    <name type="scientific">Pseudomonas nitroreducens</name>
    <dbReference type="NCBI Taxonomy" id="46680"/>
    <lineage>
        <taxon>Bacteria</taxon>
        <taxon>Pseudomonadati</taxon>
        <taxon>Pseudomonadota</taxon>
        <taxon>Gammaproteobacteria</taxon>
        <taxon>Pseudomonadales</taxon>
        <taxon>Pseudomonadaceae</taxon>
        <taxon>Pseudomonas</taxon>
    </lineage>
</organism>
<dbReference type="EMBL" id="CP049140">
    <property type="protein sequence ID" value="QIE88450.1"/>
    <property type="molecule type" value="Genomic_DNA"/>
</dbReference>
<accession>A0A6G6J067</accession>
<protein>
    <recommendedName>
        <fullName evidence="4">Lipoprotein</fullName>
    </recommendedName>
</protein>
<evidence type="ECO:0008006" key="4">
    <source>
        <dbReference type="Google" id="ProtNLM"/>
    </source>
</evidence>
<feature type="signal peptide" evidence="1">
    <location>
        <begin position="1"/>
        <end position="23"/>
    </location>
</feature>
<evidence type="ECO:0000256" key="1">
    <source>
        <dbReference type="SAM" id="SignalP"/>
    </source>
</evidence>
<sequence>MLKRNGGLAALLPCLLLAACSQARPLQPPPPLYELWAKSGVDQQGVRNALLGCGFPDSAYVDSTTITTNDYARGEQCMLGQGFAYQDRYTLCDTSPQLPACKATGAAPKAGPTQRPPAYTQWTQAGADSLGVQQAMKACGYTTVIEPVDQMLLNDIAAAQLCMLDRGFHFTRPANNLLCKNPPMLPACRGKVIDTRNCCAPPKAAGQR</sequence>
<dbReference type="KEGG" id="pnt:G5B91_20110"/>
<proteinExistence type="predicted"/>
<dbReference type="RefSeq" id="WP_024763515.1">
    <property type="nucleotide sequence ID" value="NZ_CP049140.1"/>
</dbReference>
<gene>
    <name evidence="2" type="ORF">G5B91_20110</name>
</gene>
<name>A0A6G6J067_PSENT</name>
<evidence type="ECO:0000313" key="2">
    <source>
        <dbReference type="EMBL" id="QIE88450.1"/>
    </source>
</evidence>
<dbReference type="Proteomes" id="UP000501063">
    <property type="component" value="Chromosome"/>
</dbReference>
<reference evidence="2 3" key="1">
    <citation type="submission" date="2020-02" db="EMBL/GenBank/DDBJ databases">
        <title>Integrative conjugative elements (ICEs) and plasmids drive adaptation of Pseudomonas nitroreducens strain HBP1 to wastewater environment.</title>
        <authorList>
            <person name="Sentchilo V."/>
            <person name="Carraro N."/>
            <person name="Bertelli C."/>
            <person name="van der Meer J.R."/>
        </authorList>
    </citation>
    <scope>NUCLEOTIDE SEQUENCE [LARGE SCALE GENOMIC DNA]</scope>
    <source>
        <strain evidence="2 3">HBP1</strain>
    </source>
</reference>
<keyword evidence="1" id="KW-0732">Signal</keyword>
<evidence type="ECO:0000313" key="3">
    <source>
        <dbReference type="Proteomes" id="UP000501063"/>
    </source>
</evidence>